<reference evidence="3 4" key="1">
    <citation type="submission" date="2015-12" db="EMBL/GenBank/DDBJ databases">
        <title>Complete genome of Roseateles depolymerans KCTC 42856.</title>
        <authorList>
            <person name="Kim K.M."/>
        </authorList>
    </citation>
    <scope>NUCLEOTIDE SEQUENCE [LARGE SCALE GENOMIC DNA]</scope>
    <source>
        <strain evidence="3 4">KCTC 42856</strain>
    </source>
</reference>
<dbReference type="Proteomes" id="UP000060699">
    <property type="component" value="Chromosome"/>
</dbReference>
<keyword evidence="2" id="KW-0472">Membrane</keyword>
<gene>
    <name evidence="3" type="ORF">RD2015_4303</name>
</gene>
<protein>
    <submittedName>
        <fullName evidence="3">PepSY-associated TM helix domain protein</fullName>
    </submittedName>
</protein>
<feature type="transmembrane region" description="Helical" evidence="2">
    <location>
        <begin position="373"/>
        <end position="394"/>
    </location>
</feature>
<keyword evidence="4" id="KW-1185">Reference proteome</keyword>
<dbReference type="RefSeq" id="WP_058936647.1">
    <property type="nucleotide sequence ID" value="NZ_CP013729.1"/>
</dbReference>
<evidence type="ECO:0000313" key="4">
    <source>
        <dbReference type="Proteomes" id="UP000060699"/>
    </source>
</evidence>
<dbReference type="OrthoDB" id="7238323at2"/>
<evidence type="ECO:0000256" key="1">
    <source>
        <dbReference type="SAM" id="MobiDB-lite"/>
    </source>
</evidence>
<feature type="compositionally biased region" description="Polar residues" evidence="1">
    <location>
        <begin position="251"/>
        <end position="266"/>
    </location>
</feature>
<dbReference type="STRING" id="76731.RD2015_4303"/>
<evidence type="ECO:0000256" key="2">
    <source>
        <dbReference type="SAM" id="Phobius"/>
    </source>
</evidence>
<dbReference type="PANTHER" id="PTHR34219:SF3">
    <property type="entry name" value="BLL7967 PROTEIN"/>
    <property type="match status" value="1"/>
</dbReference>
<feature type="transmembrane region" description="Helical" evidence="2">
    <location>
        <begin position="12"/>
        <end position="32"/>
    </location>
</feature>
<proteinExistence type="predicted"/>
<dbReference type="InterPro" id="IPR005625">
    <property type="entry name" value="PepSY-ass_TM"/>
</dbReference>
<dbReference type="KEGG" id="rdp:RD2015_4303"/>
<dbReference type="EMBL" id="CP013729">
    <property type="protein sequence ID" value="ALV08747.1"/>
    <property type="molecule type" value="Genomic_DNA"/>
</dbReference>
<dbReference type="PATRIC" id="fig|76731.3.peg.4409"/>
<name>A0A0U3N9B5_9BURK</name>
<dbReference type="PANTHER" id="PTHR34219">
    <property type="entry name" value="IRON-REGULATED INNER MEMBRANE PROTEIN-RELATED"/>
    <property type="match status" value="1"/>
</dbReference>
<keyword evidence="2" id="KW-0812">Transmembrane</keyword>
<sequence>MRKGLSWLHRWVSLMAGLVLVVLGLSGSLLVWQAELDAALNPGWFRALPTCDGAGVAGTAQDRPVARVLALLAQAAPGRQAGIVVAPHEAGAAYQVWERRDRQGVRREHFIDPTCGRYLGFRDRGLVRWDAAHFVPTVYELHRYFWSGESGATVAGTGGLVLFGLGLTGLVLAWPRQALRWASWRRVLTIRWDSAPARRWYDVHRTVGLWLLPVLLLISLTGAALVFGNTARAWVAAVLPTQADVRMARAKTTSKATPDTTPSTISKADKTDKPDTRLNDQASPDDWVDMAQQQFPAARWSRVTMPVGNGPVEVRLLQPGEPRADTGNTRVRLSPQGVVLNRYDPLNAPAGNVLLNWLFPLHSAEAFGAVLRVVWSVFGLLPTLLLGTGLWLWWRRRRAVARARPDAALRAA</sequence>
<accession>A0A0U3N9B5</accession>
<feature type="region of interest" description="Disordered" evidence="1">
    <location>
        <begin position="249"/>
        <end position="283"/>
    </location>
</feature>
<feature type="compositionally biased region" description="Basic and acidic residues" evidence="1">
    <location>
        <begin position="267"/>
        <end position="278"/>
    </location>
</feature>
<evidence type="ECO:0000313" key="3">
    <source>
        <dbReference type="EMBL" id="ALV08747.1"/>
    </source>
</evidence>
<organism evidence="3 4">
    <name type="scientific">Roseateles depolymerans</name>
    <dbReference type="NCBI Taxonomy" id="76731"/>
    <lineage>
        <taxon>Bacteria</taxon>
        <taxon>Pseudomonadati</taxon>
        <taxon>Pseudomonadota</taxon>
        <taxon>Betaproteobacteria</taxon>
        <taxon>Burkholderiales</taxon>
        <taxon>Sphaerotilaceae</taxon>
        <taxon>Roseateles</taxon>
    </lineage>
</organism>
<dbReference type="AlphaFoldDB" id="A0A0U3N9B5"/>
<feature type="transmembrane region" description="Helical" evidence="2">
    <location>
        <begin position="154"/>
        <end position="175"/>
    </location>
</feature>
<feature type="transmembrane region" description="Helical" evidence="2">
    <location>
        <begin position="207"/>
        <end position="227"/>
    </location>
</feature>
<dbReference type="Pfam" id="PF03929">
    <property type="entry name" value="PepSY_TM"/>
    <property type="match status" value="1"/>
</dbReference>
<keyword evidence="2" id="KW-1133">Transmembrane helix</keyword>